<dbReference type="GO" id="GO:2000641">
    <property type="term" value="P:regulation of early endosome to late endosome transport"/>
    <property type="evidence" value="ECO:0007669"/>
    <property type="project" value="InterPro"/>
</dbReference>
<dbReference type="EMBL" id="HBIB01000511">
    <property type="protein sequence ID" value="CAE0238191.1"/>
    <property type="molecule type" value="Transcribed_RNA"/>
</dbReference>
<protein>
    <submittedName>
        <fullName evidence="1">Uncharacterized protein</fullName>
    </submittedName>
</protein>
<dbReference type="PANTHER" id="PTHR36983:SF2">
    <property type="entry name" value="DNAJ HOMOLOG SUBFAMILY C MEMBER 13"/>
    <property type="match status" value="1"/>
</dbReference>
<dbReference type="GO" id="GO:0007032">
    <property type="term" value="P:endosome organization"/>
    <property type="evidence" value="ECO:0007669"/>
    <property type="project" value="InterPro"/>
</dbReference>
<sequence>MLTCGIAGVKKEDSGISSLSWLEFLCDVVKHFTFSAGSARNADINSQSPLIEALRMLATESGVESSVQRLTSSILLRRVVTYLVSTATAELKAASIEVGKTVQDIPLVLAPPSLDHCFTIMRNLMAKSAEAVGTVARSGGMLFLSRLFAASSKEASEQTRARAGGLLAVLLCCPTNGDFLRDCLEGAFPARVLESLAQGEVFVLETLSMLNSDFREPQFFWTEAHRTELRNQLTERMVQQLGASKSDSGKDVRSRSRALDVDNMREAVYEREVAAVKVRYTPNQMEPRVQGVYTRFFREKPDIPIDDSIGFVCKLISLLLQGSEQGREDLRAEWRLSLAAALERHMQKNWLAVNHVFSEDCTTIPRSLVLLCSDAEDETVEVGLTGLSLLFSMEGTEVGDKEGDMGIAAHEVLRDGGAKILLTICSKFMKNDEIRRQKLASKAAAVLSMATELSVHGLHIIYVPLVESLLISAVEAEETEVEGIMVKLVKQLLSAGKGEKQIRQALEAHVRFKTFGEMVKRISKKKK</sequence>
<dbReference type="GO" id="GO:0010008">
    <property type="term" value="C:endosome membrane"/>
    <property type="evidence" value="ECO:0007669"/>
    <property type="project" value="TreeGrafter"/>
</dbReference>
<gene>
    <name evidence="1" type="ORF">PBIL07802_LOCUS332</name>
</gene>
<dbReference type="GO" id="GO:0006898">
    <property type="term" value="P:receptor-mediated endocytosis"/>
    <property type="evidence" value="ECO:0007669"/>
    <property type="project" value="TreeGrafter"/>
</dbReference>
<dbReference type="PANTHER" id="PTHR36983">
    <property type="entry name" value="DNAJ HOMOLOG SUBFAMILY C MEMBER 13"/>
    <property type="match status" value="1"/>
</dbReference>
<organism evidence="1">
    <name type="scientific">Palpitomonas bilix</name>
    <dbReference type="NCBI Taxonomy" id="652834"/>
    <lineage>
        <taxon>Eukaryota</taxon>
        <taxon>Eukaryota incertae sedis</taxon>
    </lineage>
</organism>
<proteinExistence type="predicted"/>
<accession>A0A7S3CVB9</accession>
<evidence type="ECO:0000313" key="1">
    <source>
        <dbReference type="EMBL" id="CAE0238191.1"/>
    </source>
</evidence>
<name>A0A7S3CVB9_9EUKA</name>
<reference evidence="1" key="1">
    <citation type="submission" date="2021-01" db="EMBL/GenBank/DDBJ databases">
        <authorList>
            <person name="Corre E."/>
            <person name="Pelletier E."/>
            <person name="Niang G."/>
            <person name="Scheremetjew M."/>
            <person name="Finn R."/>
            <person name="Kale V."/>
            <person name="Holt S."/>
            <person name="Cochrane G."/>
            <person name="Meng A."/>
            <person name="Brown T."/>
            <person name="Cohen L."/>
        </authorList>
    </citation>
    <scope>NUCLEOTIDE SEQUENCE</scope>
    <source>
        <strain evidence="1">NIES-2562</strain>
    </source>
</reference>
<dbReference type="AlphaFoldDB" id="A0A7S3CVB9"/>
<dbReference type="InterPro" id="IPR044978">
    <property type="entry name" value="GRV2/DNAJC13"/>
</dbReference>